<evidence type="ECO:0008006" key="3">
    <source>
        <dbReference type="Google" id="ProtNLM"/>
    </source>
</evidence>
<name>A0A1M6WSP8_9BACL</name>
<organism evidence="1 2">
    <name type="scientific">Alicyclobacillus tolerans</name>
    <dbReference type="NCBI Taxonomy" id="90970"/>
    <lineage>
        <taxon>Bacteria</taxon>
        <taxon>Bacillati</taxon>
        <taxon>Bacillota</taxon>
        <taxon>Bacilli</taxon>
        <taxon>Bacillales</taxon>
        <taxon>Alicyclobacillaceae</taxon>
        <taxon>Alicyclobacillus</taxon>
    </lineage>
</organism>
<keyword evidence="2" id="KW-1185">Reference proteome</keyword>
<dbReference type="Proteomes" id="UP000184016">
    <property type="component" value="Unassembled WGS sequence"/>
</dbReference>
<dbReference type="EMBL" id="FRAF01000029">
    <property type="protein sequence ID" value="SHK96802.1"/>
    <property type="molecule type" value="Genomic_DNA"/>
</dbReference>
<dbReference type="RefSeq" id="WP_072875144.1">
    <property type="nucleotide sequence ID" value="NZ_FRAF01000029.1"/>
</dbReference>
<accession>A0A1M6WSP8</accession>
<protein>
    <recommendedName>
        <fullName evidence="3">Homing endonuclease LAGLIDADG domain-containing protein</fullName>
    </recommendedName>
</protein>
<reference evidence="2" key="1">
    <citation type="submission" date="2016-11" db="EMBL/GenBank/DDBJ databases">
        <authorList>
            <person name="Varghese N."/>
            <person name="Submissions S."/>
        </authorList>
    </citation>
    <scope>NUCLEOTIDE SEQUENCE [LARGE SCALE GENOMIC DNA]</scope>
    <source>
        <strain evidence="2">USBA-503</strain>
    </source>
</reference>
<gene>
    <name evidence="1" type="ORF">SAMN05443507_12931</name>
</gene>
<evidence type="ECO:0000313" key="2">
    <source>
        <dbReference type="Proteomes" id="UP000184016"/>
    </source>
</evidence>
<sequence length="262" mass="30333">MEMDSTEYRVLKAVWKKNRGKRLPSAIQYRAAIKHPLPGTIRWLQTHPAPSLQDISDNYGSFSIAVLDFLDTYYRQYPVKIPDYLLGWLTGRALISRKQNGLMLRFSESDPYQIRLLKRLMPDLSITSSSHKNEVKDMRSFHYGRIFTLKHLWEPDIKAAFRATPDFVRGYMEGHSILQKVSSMDSYRLILHGPLIESCRDYLISLGATPTSIYCSSGGHARWNLHKKSVKVIFPMLYPEGVLCNLHFRSKIERLILKNTNV</sequence>
<proteinExistence type="predicted"/>
<dbReference type="OrthoDB" id="2373385at2"/>
<evidence type="ECO:0000313" key="1">
    <source>
        <dbReference type="EMBL" id="SHK96802.1"/>
    </source>
</evidence>
<dbReference type="AlphaFoldDB" id="A0A1M6WSP8"/>